<reference evidence="1" key="1">
    <citation type="submission" date="2021-08" db="EMBL/GenBank/DDBJ databases">
        <title>The first chromosome-level gecko genome reveals the dynamic sex chromosomes of Neotropical dwarf geckos (Sphaerodactylidae: Sphaerodactylus).</title>
        <authorList>
            <person name="Pinto B.J."/>
            <person name="Keating S.E."/>
            <person name="Gamble T."/>
        </authorList>
    </citation>
    <scope>NUCLEOTIDE SEQUENCE</scope>
    <source>
        <strain evidence="1">TG3544</strain>
    </source>
</reference>
<name>A0ACB8FNJ4_9SAUR</name>
<dbReference type="EMBL" id="CM037619">
    <property type="protein sequence ID" value="KAH8006726.1"/>
    <property type="molecule type" value="Genomic_DNA"/>
</dbReference>
<organism evidence="1 2">
    <name type="scientific">Sphaerodactylus townsendi</name>
    <dbReference type="NCBI Taxonomy" id="933632"/>
    <lineage>
        <taxon>Eukaryota</taxon>
        <taxon>Metazoa</taxon>
        <taxon>Chordata</taxon>
        <taxon>Craniata</taxon>
        <taxon>Vertebrata</taxon>
        <taxon>Euteleostomi</taxon>
        <taxon>Lepidosauria</taxon>
        <taxon>Squamata</taxon>
        <taxon>Bifurcata</taxon>
        <taxon>Gekkota</taxon>
        <taxon>Sphaerodactylidae</taxon>
        <taxon>Sphaerodactylus</taxon>
    </lineage>
</organism>
<protein>
    <submittedName>
        <fullName evidence="1">NADH dehydrogenase [ubiquinone] 1 beta subcomplex subunit 2, mitochondrial</fullName>
    </submittedName>
</protein>
<comment type="caution">
    <text evidence="1">The sequence shown here is derived from an EMBL/GenBank/DDBJ whole genome shotgun (WGS) entry which is preliminary data.</text>
</comment>
<proteinExistence type="predicted"/>
<sequence length="100" mass="11398">MVGPLCRLRLVAHLFRPRGATGVASGARSASTEAHAPFLYRQFPVISRSQIIKAELISGFMWFWILWNFWHDPDIVLGHFPYPDASKWTDEELGIPSDDE</sequence>
<gene>
    <name evidence="1" type="primary">NDUFB2</name>
    <name evidence="1" type="ORF">K3G42_012193</name>
</gene>
<accession>A0ACB8FNJ4</accession>
<evidence type="ECO:0000313" key="1">
    <source>
        <dbReference type="EMBL" id="KAH8006726.1"/>
    </source>
</evidence>
<dbReference type="Proteomes" id="UP000827872">
    <property type="component" value="Linkage Group LG06"/>
</dbReference>
<keyword evidence="2" id="KW-1185">Reference proteome</keyword>
<evidence type="ECO:0000313" key="2">
    <source>
        <dbReference type="Proteomes" id="UP000827872"/>
    </source>
</evidence>